<sequence precursor="true">MKRSCAALVLAFGTITTTATATTATTMLASIAAPPQAHAVDPTPRSEAPNTDDCPNKIRPPKAETTSEVVAPGSTSPTALPTVENEYGSCGVTKAKGFSVPDNTAAAWMVFNLDNGDVIATKDPHGRYRPASVIKVMLTMVALKELNLKDTYTATESDTAMEGSAVGLVPGVKYTNEQLLYGVLLSSGNDASHAIAQQLGGDEKTLKKVNELAQQWGMKDTYIADYTGLDKPGMSTSARDIAVAYYQAWQNATFAKMVNTDHVAFPAGEGTTFEVWSDNGLLLNDENGIGGKTGYTDDAHHTFVGAKKEDGTRIAAVLLDTTIDTGRGWEQAQQLIDAGYEAQGTVGSLEQDNDDEATKATSSANNDSENVAEPTSKSYGSAPIFAGAGVLALFTLGAITWRLGRQED</sequence>
<evidence type="ECO:0000256" key="3">
    <source>
        <dbReference type="ARBA" id="ARBA00022801"/>
    </source>
</evidence>
<keyword evidence="14" id="KW-0645">Protease</keyword>
<evidence type="ECO:0000256" key="4">
    <source>
        <dbReference type="ARBA" id="ARBA00022960"/>
    </source>
</evidence>
<feature type="compositionally biased region" description="Polar residues" evidence="10">
    <location>
        <begin position="64"/>
        <end position="79"/>
    </location>
</feature>
<feature type="binding site" evidence="8">
    <location>
        <position position="292"/>
    </location>
    <ligand>
        <name>substrate</name>
    </ligand>
</feature>
<keyword evidence="5" id="KW-0573">Peptidoglycan synthesis</keyword>
<evidence type="ECO:0000256" key="11">
    <source>
        <dbReference type="SAM" id="Phobius"/>
    </source>
</evidence>
<dbReference type="AlphaFoldDB" id="A0A3G6J1I8"/>
<dbReference type="Gene3D" id="3.40.710.10">
    <property type="entry name" value="DD-peptidase/beta-lactamase superfamily"/>
    <property type="match status" value="1"/>
</dbReference>
<feature type="chain" id="PRO_5039166287" evidence="12">
    <location>
        <begin position="22"/>
        <end position="408"/>
    </location>
</feature>
<dbReference type="GO" id="GO:0008360">
    <property type="term" value="P:regulation of cell shape"/>
    <property type="evidence" value="ECO:0007669"/>
    <property type="project" value="UniProtKB-KW"/>
</dbReference>
<keyword evidence="6" id="KW-0961">Cell wall biogenesis/degradation</keyword>
<dbReference type="GO" id="GO:0071555">
    <property type="term" value="P:cell wall organization"/>
    <property type="evidence" value="ECO:0007669"/>
    <property type="project" value="UniProtKB-KW"/>
</dbReference>
<dbReference type="EMBL" id="CP033897">
    <property type="protein sequence ID" value="AZA10818.1"/>
    <property type="molecule type" value="Genomic_DNA"/>
</dbReference>
<dbReference type="PANTHER" id="PTHR21581">
    <property type="entry name" value="D-ALANYL-D-ALANINE CARBOXYPEPTIDASE"/>
    <property type="match status" value="1"/>
</dbReference>
<dbReference type="Proteomes" id="UP000271587">
    <property type="component" value="Chromosome"/>
</dbReference>
<keyword evidence="11" id="KW-0812">Transmembrane</keyword>
<reference evidence="14 15" key="1">
    <citation type="submission" date="2018-11" db="EMBL/GenBank/DDBJ databases">
        <authorList>
            <person name="Kleinhagauer T."/>
            <person name="Glaeser S.P."/>
            <person name="Spergser J."/>
            <person name="Ruckert C."/>
            <person name="Kaempfer P."/>
            <person name="Busse H.-J."/>
        </authorList>
    </citation>
    <scope>NUCLEOTIDE SEQUENCE [LARGE SCALE GENOMIC DNA]</scope>
    <source>
        <strain evidence="14 15">W8</strain>
    </source>
</reference>
<dbReference type="Pfam" id="PF00768">
    <property type="entry name" value="Peptidase_S11"/>
    <property type="match status" value="1"/>
</dbReference>
<proteinExistence type="inferred from homology"/>
<keyword evidence="14" id="KW-0121">Carboxypeptidase</keyword>
<protein>
    <submittedName>
        <fullName evidence="14">D-alanyl-D-alanine carboxypeptidase DacB</fullName>
        <ecNumber evidence="14">3.4.16.4</ecNumber>
    </submittedName>
</protein>
<feature type="region of interest" description="Disordered" evidence="10">
    <location>
        <begin position="349"/>
        <end position="376"/>
    </location>
</feature>
<dbReference type="GO" id="GO:0009002">
    <property type="term" value="F:serine-type D-Ala-D-Ala carboxypeptidase activity"/>
    <property type="evidence" value="ECO:0007669"/>
    <property type="project" value="UniProtKB-EC"/>
</dbReference>
<dbReference type="GO" id="GO:0009252">
    <property type="term" value="P:peptidoglycan biosynthetic process"/>
    <property type="evidence" value="ECO:0007669"/>
    <property type="project" value="UniProtKB-KW"/>
</dbReference>
<keyword evidence="2 12" id="KW-0732">Signal</keyword>
<dbReference type="PANTHER" id="PTHR21581:SF33">
    <property type="entry name" value="D-ALANYL-D-ALANINE CARBOXYPEPTIDASE DACB"/>
    <property type="match status" value="1"/>
</dbReference>
<feature type="domain" description="Peptidase S11 D-alanyl-D-alanine carboxypeptidase A N-terminal" evidence="13">
    <location>
        <begin position="98"/>
        <end position="321"/>
    </location>
</feature>
<dbReference type="InterPro" id="IPR018044">
    <property type="entry name" value="Peptidase_S11"/>
</dbReference>
<dbReference type="GO" id="GO:0006508">
    <property type="term" value="P:proteolysis"/>
    <property type="evidence" value="ECO:0007669"/>
    <property type="project" value="InterPro"/>
</dbReference>
<keyword evidence="15" id="KW-1185">Reference proteome</keyword>
<evidence type="ECO:0000256" key="7">
    <source>
        <dbReference type="PIRSR" id="PIRSR618044-1"/>
    </source>
</evidence>
<gene>
    <name evidence="14" type="primary">dacB2</name>
    <name evidence="14" type="ORF">CGERO_02470</name>
</gene>
<evidence type="ECO:0000256" key="10">
    <source>
        <dbReference type="SAM" id="MobiDB-lite"/>
    </source>
</evidence>
<feature type="compositionally biased region" description="Polar residues" evidence="10">
    <location>
        <begin position="359"/>
        <end position="376"/>
    </location>
</feature>
<dbReference type="KEGG" id="cgk:CGERO_02470"/>
<dbReference type="RefSeq" id="WP_123933305.1">
    <property type="nucleotide sequence ID" value="NZ_CP033897.1"/>
</dbReference>
<dbReference type="PRINTS" id="PR00725">
    <property type="entry name" value="DADACBPTASE1"/>
</dbReference>
<feature type="transmembrane region" description="Helical" evidence="11">
    <location>
        <begin position="384"/>
        <end position="404"/>
    </location>
</feature>
<keyword evidence="11" id="KW-0472">Membrane</keyword>
<evidence type="ECO:0000256" key="6">
    <source>
        <dbReference type="ARBA" id="ARBA00023316"/>
    </source>
</evidence>
<evidence type="ECO:0000313" key="14">
    <source>
        <dbReference type="EMBL" id="AZA10818.1"/>
    </source>
</evidence>
<organism evidence="14 15">
    <name type="scientific">Corynebacterium gerontici</name>
    <dbReference type="NCBI Taxonomy" id="2079234"/>
    <lineage>
        <taxon>Bacteria</taxon>
        <taxon>Bacillati</taxon>
        <taxon>Actinomycetota</taxon>
        <taxon>Actinomycetes</taxon>
        <taxon>Mycobacteriales</taxon>
        <taxon>Corynebacteriaceae</taxon>
        <taxon>Corynebacterium</taxon>
    </lineage>
</organism>
<feature type="active site" evidence="7">
    <location>
        <position position="187"/>
    </location>
</feature>
<feature type="active site" description="Proton acceptor" evidence="7">
    <location>
        <position position="135"/>
    </location>
</feature>
<keyword evidence="3 14" id="KW-0378">Hydrolase</keyword>
<accession>A0A3G6J1I8</accession>
<evidence type="ECO:0000256" key="12">
    <source>
        <dbReference type="SAM" id="SignalP"/>
    </source>
</evidence>
<evidence type="ECO:0000256" key="2">
    <source>
        <dbReference type="ARBA" id="ARBA00022729"/>
    </source>
</evidence>
<feature type="signal peptide" evidence="12">
    <location>
        <begin position="1"/>
        <end position="21"/>
    </location>
</feature>
<dbReference type="InterPro" id="IPR012338">
    <property type="entry name" value="Beta-lactam/transpept-like"/>
</dbReference>
<feature type="region of interest" description="Disordered" evidence="10">
    <location>
        <begin position="35"/>
        <end position="83"/>
    </location>
</feature>
<evidence type="ECO:0000256" key="8">
    <source>
        <dbReference type="PIRSR" id="PIRSR618044-2"/>
    </source>
</evidence>
<dbReference type="InterPro" id="IPR001967">
    <property type="entry name" value="Peptidase_S11_N"/>
</dbReference>
<dbReference type="SUPFAM" id="SSF56601">
    <property type="entry name" value="beta-lactamase/transpeptidase-like"/>
    <property type="match status" value="1"/>
</dbReference>
<feature type="active site" description="Acyl-ester intermediate" evidence="7">
    <location>
        <position position="132"/>
    </location>
</feature>
<dbReference type="EC" id="3.4.16.4" evidence="14"/>
<dbReference type="OrthoDB" id="3663940at2"/>
<keyword evidence="4" id="KW-0133">Cell shape</keyword>
<name>A0A3G6J1I8_9CORY</name>
<keyword evidence="11" id="KW-1133">Transmembrane helix</keyword>
<evidence type="ECO:0000256" key="5">
    <source>
        <dbReference type="ARBA" id="ARBA00022984"/>
    </source>
</evidence>
<evidence type="ECO:0000313" key="15">
    <source>
        <dbReference type="Proteomes" id="UP000271587"/>
    </source>
</evidence>
<evidence type="ECO:0000259" key="13">
    <source>
        <dbReference type="Pfam" id="PF00768"/>
    </source>
</evidence>
<evidence type="ECO:0000256" key="9">
    <source>
        <dbReference type="RuleBase" id="RU004016"/>
    </source>
</evidence>
<evidence type="ECO:0000256" key="1">
    <source>
        <dbReference type="ARBA" id="ARBA00007164"/>
    </source>
</evidence>
<comment type="similarity">
    <text evidence="1 9">Belongs to the peptidase S11 family.</text>
</comment>